<keyword evidence="3" id="KW-1003">Cell membrane</keyword>
<evidence type="ECO:0000256" key="9">
    <source>
        <dbReference type="SAM" id="Phobius"/>
    </source>
</evidence>
<evidence type="ECO:0000256" key="5">
    <source>
        <dbReference type="ARBA" id="ARBA00022692"/>
    </source>
</evidence>
<evidence type="ECO:0000256" key="2">
    <source>
        <dbReference type="ARBA" id="ARBA00022448"/>
    </source>
</evidence>
<reference evidence="10 11" key="1">
    <citation type="submission" date="2020-08" db="EMBL/GenBank/DDBJ databases">
        <title>A Genomic Blueprint of the Chicken Gut Microbiome.</title>
        <authorList>
            <person name="Gilroy R."/>
            <person name="Ravi A."/>
            <person name="Getino M."/>
            <person name="Pursley I."/>
            <person name="Horton D.L."/>
            <person name="Alikhan N.-F."/>
            <person name="Baker D."/>
            <person name="Gharbi K."/>
            <person name="Hall N."/>
            <person name="Watson M."/>
            <person name="Adriaenssens E.M."/>
            <person name="Foster-Nyarko E."/>
            <person name="Jarju S."/>
            <person name="Secka A."/>
            <person name="Antonio M."/>
            <person name="Oren A."/>
            <person name="Chaudhuri R."/>
            <person name="La Ragione R.M."/>
            <person name="Hildebrand F."/>
            <person name="Pallen M.J."/>
        </authorList>
    </citation>
    <scope>NUCLEOTIDE SEQUENCE [LARGE SCALE GENOMIC DNA]</scope>
    <source>
        <strain evidence="10 11">Sa3CUN1</strain>
    </source>
</reference>
<name>A0ABR8Q4U8_9CLOT</name>
<protein>
    <submittedName>
        <fullName evidence="10">Melibiose:sodium transporter MelB</fullName>
    </submittedName>
</protein>
<dbReference type="RefSeq" id="WP_191750215.1">
    <property type="nucleotide sequence ID" value="NZ_JACSQZ010000033.1"/>
</dbReference>
<evidence type="ECO:0000313" key="10">
    <source>
        <dbReference type="EMBL" id="MBD7915454.1"/>
    </source>
</evidence>
<feature type="transmembrane region" description="Helical" evidence="9">
    <location>
        <begin position="272"/>
        <end position="291"/>
    </location>
</feature>
<dbReference type="PROSITE" id="PS00872">
    <property type="entry name" value="NA_GALACTOSIDE_SYMP"/>
    <property type="match status" value="1"/>
</dbReference>
<dbReference type="InterPro" id="IPR039672">
    <property type="entry name" value="MFS_2"/>
</dbReference>
<keyword evidence="6" id="KW-0769">Symport</keyword>
<organism evidence="10 11">
    <name type="scientific">Clostridium gallinarum</name>
    <dbReference type="NCBI Taxonomy" id="2762246"/>
    <lineage>
        <taxon>Bacteria</taxon>
        <taxon>Bacillati</taxon>
        <taxon>Bacillota</taxon>
        <taxon>Clostridia</taxon>
        <taxon>Eubacteriales</taxon>
        <taxon>Clostridiaceae</taxon>
        <taxon>Clostridium</taxon>
    </lineage>
</organism>
<keyword evidence="2" id="KW-0813">Transport</keyword>
<keyword evidence="4" id="KW-0762">Sugar transport</keyword>
<keyword evidence="5 9" id="KW-0812">Transmembrane</keyword>
<dbReference type="EMBL" id="JACSQZ010000033">
    <property type="protein sequence ID" value="MBD7915454.1"/>
    <property type="molecule type" value="Genomic_DNA"/>
</dbReference>
<sequence>MGLSFKEKYSFGLGALGKDLCYAIVSSYLMIYFTDSIGLAPAFVGGLFLVARLWDALNDPMMGMVVDNTRTRWGKFRPWILIGTIINAVILVFLFKKPAGLEGTALHIYYSAMYILWGMSYTVMDIPYWSMLPSLSKTKEERDQMSVIPRIFASSAWLIVGTFGLAIVNKLGNGNQTKGYEFFALAIAIVFVITTIITVVNVKDSSSQTTTTNSKKEDKTSIKKAFKIIKENDQLMVFIGVVLAYNLFAQLSGGASIYYFKYVTGNENLYPVYTAFASLAEIGGLMFFPILSKNMSKKGVFRLACYLPAAGLIMLLLAGIIAPANAILVAVSGIVVKLGSGFTLGATTVMLADVIDYGEVRFGSRNESILASFQTLLVKTASAVSGWLIGVGLTIVGYVPNVTQTAGTILGLRMLMVVIPAIITILGFVIYSKGYKLHGEYQENIVKELNNIRARENMTA</sequence>
<dbReference type="Gene3D" id="1.20.1250.20">
    <property type="entry name" value="MFS general substrate transporter like domains"/>
    <property type="match status" value="2"/>
</dbReference>
<comment type="caution">
    <text evidence="10">The sequence shown here is derived from an EMBL/GenBank/DDBJ whole genome shotgun (WGS) entry which is preliminary data.</text>
</comment>
<dbReference type="InterPro" id="IPR001927">
    <property type="entry name" value="Na/Gal_symport"/>
</dbReference>
<evidence type="ECO:0000256" key="1">
    <source>
        <dbReference type="ARBA" id="ARBA00004651"/>
    </source>
</evidence>
<feature type="transmembrane region" description="Helical" evidence="9">
    <location>
        <begin position="76"/>
        <end position="95"/>
    </location>
</feature>
<feature type="transmembrane region" description="Helical" evidence="9">
    <location>
        <begin position="235"/>
        <end position="260"/>
    </location>
</feature>
<evidence type="ECO:0000256" key="4">
    <source>
        <dbReference type="ARBA" id="ARBA00022597"/>
    </source>
</evidence>
<feature type="transmembrane region" description="Helical" evidence="9">
    <location>
        <begin position="147"/>
        <end position="168"/>
    </location>
</feature>
<accession>A0ABR8Q4U8</accession>
<keyword evidence="7 9" id="KW-1133">Transmembrane helix</keyword>
<feature type="transmembrane region" description="Helical" evidence="9">
    <location>
        <begin position="107"/>
        <end position="126"/>
    </location>
</feature>
<dbReference type="Proteomes" id="UP000640335">
    <property type="component" value="Unassembled WGS sequence"/>
</dbReference>
<comment type="subcellular location">
    <subcellularLocation>
        <location evidence="1">Cell membrane</location>
        <topology evidence="1">Multi-pass membrane protein</topology>
    </subcellularLocation>
</comment>
<evidence type="ECO:0000256" key="7">
    <source>
        <dbReference type="ARBA" id="ARBA00022989"/>
    </source>
</evidence>
<keyword evidence="8 9" id="KW-0472">Membrane</keyword>
<gene>
    <name evidence="10" type="primary">melB</name>
    <name evidence="10" type="ORF">H9660_09875</name>
</gene>
<evidence type="ECO:0000256" key="6">
    <source>
        <dbReference type="ARBA" id="ARBA00022847"/>
    </source>
</evidence>
<feature type="transmembrane region" description="Helical" evidence="9">
    <location>
        <begin position="376"/>
        <end position="398"/>
    </location>
</feature>
<dbReference type="InterPro" id="IPR036259">
    <property type="entry name" value="MFS_trans_sf"/>
</dbReference>
<keyword evidence="11" id="KW-1185">Reference proteome</keyword>
<dbReference type="NCBIfam" id="TIGR00792">
    <property type="entry name" value="gph"/>
    <property type="match status" value="1"/>
</dbReference>
<feature type="transmembrane region" description="Helical" evidence="9">
    <location>
        <begin position="37"/>
        <end position="55"/>
    </location>
</feature>
<proteinExistence type="predicted"/>
<dbReference type="Pfam" id="PF13347">
    <property type="entry name" value="MFS_2"/>
    <property type="match status" value="1"/>
</dbReference>
<evidence type="ECO:0000256" key="3">
    <source>
        <dbReference type="ARBA" id="ARBA00022475"/>
    </source>
</evidence>
<feature type="transmembrane region" description="Helical" evidence="9">
    <location>
        <begin position="410"/>
        <end position="431"/>
    </location>
</feature>
<dbReference type="PANTHER" id="PTHR11328">
    <property type="entry name" value="MAJOR FACILITATOR SUPERFAMILY DOMAIN-CONTAINING PROTEIN"/>
    <property type="match status" value="1"/>
</dbReference>
<evidence type="ECO:0000313" key="11">
    <source>
        <dbReference type="Proteomes" id="UP000640335"/>
    </source>
</evidence>
<feature type="transmembrane region" description="Helical" evidence="9">
    <location>
        <begin position="180"/>
        <end position="200"/>
    </location>
</feature>
<dbReference type="CDD" id="cd17332">
    <property type="entry name" value="MFS_MelB_like"/>
    <property type="match status" value="1"/>
</dbReference>
<dbReference type="InterPro" id="IPR018043">
    <property type="entry name" value="Na/Gal_symport_CS"/>
</dbReference>
<evidence type="ECO:0000256" key="8">
    <source>
        <dbReference type="ARBA" id="ARBA00023136"/>
    </source>
</evidence>
<dbReference type="SUPFAM" id="SSF103473">
    <property type="entry name" value="MFS general substrate transporter"/>
    <property type="match status" value="1"/>
</dbReference>
<dbReference type="PANTHER" id="PTHR11328:SF36">
    <property type="entry name" value="MELIBIOSE PERMEASE"/>
    <property type="match status" value="1"/>
</dbReference>
<dbReference type="NCBIfam" id="NF007749">
    <property type="entry name" value="PRK10429.1"/>
    <property type="match status" value="1"/>
</dbReference>